<dbReference type="SUPFAM" id="SSF48317">
    <property type="entry name" value="Acid phosphatase/Vanadium-dependent haloperoxidase"/>
    <property type="match status" value="1"/>
</dbReference>
<comment type="caution">
    <text evidence="2">The sequence shown here is derived from an EMBL/GenBank/DDBJ whole genome shotgun (WGS) entry which is preliminary data.</text>
</comment>
<dbReference type="InterPro" id="IPR036938">
    <property type="entry name" value="PAP2/HPO_sf"/>
</dbReference>
<protein>
    <recommendedName>
        <fullName evidence="1">Phosphatidic acid phosphatase type 2/haloperoxidase domain-containing protein</fullName>
    </recommendedName>
</protein>
<organism evidence="2 3">
    <name type="scientific">Pseudobacillus wudalianchiensis</name>
    <dbReference type="NCBI Taxonomy" id="1743143"/>
    <lineage>
        <taxon>Bacteria</taxon>
        <taxon>Bacillati</taxon>
        <taxon>Bacillota</taxon>
        <taxon>Bacilli</taxon>
        <taxon>Bacillales</taxon>
        <taxon>Bacillaceae</taxon>
        <taxon>Pseudobacillus</taxon>
    </lineage>
</organism>
<reference evidence="3" key="1">
    <citation type="submission" date="2016-05" db="EMBL/GenBank/DDBJ databases">
        <authorList>
            <person name="Liu B."/>
            <person name="Wang J."/>
            <person name="Zhu Y."/>
            <person name="Liu G."/>
            <person name="Chen Q."/>
            <person name="Chen Z."/>
            <person name="Lan J."/>
            <person name="Che J."/>
            <person name="Ge C."/>
            <person name="Shi H."/>
            <person name="Pan Z."/>
            <person name="Liu X."/>
        </authorList>
    </citation>
    <scope>NUCLEOTIDE SEQUENCE [LARGE SCALE GENOMIC DNA]</scope>
    <source>
        <strain evidence="3">FJAT-27215</strain>
    </source>
</reference>
<evidence type="ECO:0000313" key="3">
    <source>
        <dbReference type="Proteomes" id="UP000092578"/>
    </source>
</evidence>
<evidence type="ECO:0000259" key="1">
    <source>
        <dbReference type="Pfam" id="PF01569"/>
    </source>
</evidence>
<dbReference type="CDD" id="cd03380">
    <property type="entry name" value="PAP2_like_1"/>
    <property type="match status" value="1"/>
</dbReference>
<accession>A0A1B9BA23</accession>
<dbReference type="AlphaFoldDB" id="A0A1B9BA23"/>
<feature type="domain" description="Phosphatidic acid phosphatase type 2/haloperoxidase" evidence="1">
    <location>
        <begin position="129"/>
        <end position="232"/>
    </location>
</feature>
<dbReference type="PANTHER" id="PTHR34599">
    <property type="entry name" value="PEROXIDASE-RELATED"/>
    <property type="match status" value="1"/>
</dbReference>
<dbReference type="InterPro" id="IPR000326">
    <property type="entry name" value="PAP2/HPO"/>
</dbReference>
<dbReference type="RefSeq" id="WP_065409402.1">
    <property type="nucleotide sequence ID" value="NZ_MAYT01000001.1"/>
</dbReference>
<dbReference type="InterPro" id="IPR052559">
    <property type="entry name" value="V-haloperoxidase"/>
</dbReference>
<dbReference type="Pfam" id="PF01569">
    <property type="entry name" value="PAP2"/>
    <property type="match status" value="1"/>
</dbReference>
<sequence length="237" mass="27651">METNYRRWSEYPYPGEQSLPKGLPQTGEWPMFFITKEQHRQFFDPFHQQIHWNIQHPNMIDWETELLIVEQTLRSLTPQQMRIVQYWGTGELVSKIKMLIFHLAKKYQLSPMTLSTLLNFFQAAVNDVFVMSSFFKYFWDAARPIQYDPNLPTLLVTPHSPSYPSAHAALAGCTETLLNHFFPLEFSTVKRLMDDMALSRLYAGVHFKADITEGMTLGKQIGKIIITLIKTRNISVF</sequence>
<proteinExistence type="predicted"/>
<evidence type="ECO:0000313" key="2">
    <source>
        <dbReference type="EMBL" id="OCA92946.1"/>
    </source>
</evidence>
<dbReference type="Proteomes" id="UP000092578">
    <property type="component" value="Unassembled WGS sequence"/>
</dbReference>
<dbReference type="EMBL" id="MAYT01000001">
    <property type="protein sequence ID" value="OCA92946.1"/>
    <property type="molecule type" value="Genomic_DNA"/>
</dbReference>
<dbReference type="Gene3D" id="1.10.606.20">
    <property type="match status" value="1"/>
</dbReference>
<name>A0A1B9BA23_9BACI</name>
<keyword evidence="3" id="KW-1185">Reference proteome</keyword>
<dbReference type="PANTHER" id="PTHR34599:SF1">
    <property type="entry name" value="PHOSPHATIDIC ACID PHOSPHATASE TYPE 2_HALOPEROXIDASE DOMAIN-CONTAINING PROTEIN"/>
    <property type="match status" value="1"/>
</dbReference>
<gene>
    <name evidence="2" type="ORF">A8F95_04485</name>
</gene>